<proteinExistence type="predicted"/>
<accession>A0A0H5QLK2</accession>
<name>A0A0H5QLK2_9EUKA</name>
<reference evidence="1" key="1">
    <citation type="submission" date="2015-04" db="EMBL/GenBank/DDBJ databases">
        <title>The genome sequence of the plant pathogenic Rhizarian Plasmodiophora brassicae reveals insights in its biotrophic life cycle and the origin of chitin synthesis.</title>
        <authorList>
            <person name="Schwelm A."/>
            <person name="Fogelqvist J."/>
            <person name="Knaust A."/>
            <person name="Julke S."/>
            <person name="Lilja T."/>
            <person name="Dhandapani V."/>
            <person name="Bonilla-Rosso G."/>
            <person name="Karlsson M."/>
            <person name="Shevchenko A."/>
            <person name="Choi S.R."/>
            <person name="Kim H.G."/>
            <person name="Park J.Y."/>
            <person name="Lim Y.P."/>
            <person name="Ludwig-Muller J."/>
            <person name="Dixelius C."/>
        </authorList>
    </citation>
    <scope>NUCLEOTIDE SEQUENCE</scope>
    <source>
        <tissue evidence="1">Potato root galls</tissue>
    </source>
</reference>
<feature type="non-terminal residue" evidence="1">
    <location>
        <position position="1"/>
    </location>
</feature>
<organism evidence="1">
    <name type="scientific">Spongospora subterranea</name>
    <dbReference type="NCBI Taxonomy" id="70186"/>
    <lineage>
        <taxon>Eukaryota</taxon>
        <taxon>Sar</taxon>
        <taxon>Rhizaria</taxon>
        <taxon>Endomyxa</taxon>
        <taxon>Phytomyxea</taxon>
        <taxon>Plasmodiophorida</taxon>
        <taxon>Plasmodiophoridae</taxon>
        <taxon>Spongospora</taxon>
    </lineage>
</organism>
<evidence type="ECO:0000313" key="1">
    <source>
        <dbReference type="EMBL" id="CRZ03030.1"/>
    </source>
</evidence>
<dbReference type="EMBL" id="HACM01002588">
    <property type="protein sequence ID" value="CRZ03030.1"/>
    <property type="molecule type" value="Transcribed_RNA"/>
</dbReference>
<sequence length="176" mass="19800">TGFACHYSNSFITISGHLGMENTELDELMSHSFFAPTPDPPIDVTILFALTQEMGLAAIEARHHAENMVNFIGKPGTEHVHSKCQLSIQTLISILVFIEQFLEYEQRGVGPMRVINERILDVVYPCVCYLNKFPRDISIESVMSSPIDENPLFGWYDATQKSPDFSNAIARCTSQR</sequence>
<protein>
    <submittedName>
        <fullName evidence="1">Uncharacterized protein</fullName>
    </submittedName>
</protein>
<dbReference type="AlphaFoldDB" id="A0A0H5QLK2"/>